<keyword evidence="2" id="KW-1185">Reference proteome</keyword>
<gene>
    <name evidence="1" type="ORF">FHS83_002071</name>
</gene>
<organism evidence="1 2">
    <name type="scientific">Rhizomicrobium palustre</name>
    <dbReference type="NCBI Taxonomy" id="189966"/>
    <lineage>
        <taxon>Bacteria</taxon>
        <taxon>Pseudomonadati</taxon>
        <taxon>Pseudomonadota</taxon>
        <taxon>Alphaproteobacteria</taxon>
        <taxon>Micropepsales</taxon>
        <taxon>Micropepsaceae</taxon>
        <taxon>Rhizomicrobium</taxon>
    </lineage>
</organism>
<evidence type="ECO:0000313" key="1">
    <source>
        <dbReference type="EMBL" id="NIK88753.1"/>
    </source>
</evidence>
<proteinExistence type="predicted"/>
<dbReference type="AlphaFoldDB" id="A0A846MZL6"/>
<protein>
    <submittedName>
        <fullName evidence="1">Uncharacterized protein</fullName>
    </submittedName>
</protein>
<sequence>MGFTSPQGGGERSHGHRIGIQMLSNLVQEMRALSLDMDGRVAARP</sequence>
<evidence type="ECO:0000313" key="2">
    <source>
        <dbReference type="Proteomes" id="UP000570514"/>
    </source>
</evidence>
<dbReference type="Proteomes" id="UP000570514">
    <property type="component" value="Unassembled WGS sequence"/>
</dbReference>
<comment type="caution">
    <text evidence="1">The sequence shown here is derived from an EMBL/GenBank/DDBJ whole genome shotgun (WGS) entry which is preliminary data.</text>
</comment>
<name>A0A846MZL6_9PROT</name>
<accession>A0A846MZL6</accession>
<reference evidence="1 2" key="1">
    <citation type="submission" date="2020-03" db="EMBL/GenBank/DDBJ databases">
        <title>Genomic Encyclopedia of Type Strains, Phase IV (KMG-IV): sequencing the most valuable type-strain genomes for metagenomic binning, comparative biology and taxonomic classification.</title>
        <authorList>
            <person name="Goeker M."/>
        </authorList>
    </citation>
    <scope>NUCLEOTIDE SEQUENCE [LARGE SCALE GENOMIC DNA]</scope>
    <source>
        <strain evidence="1 2">DSM 19867</strain>
    </source>
</reference>
<dbReference type="EMBL" id="JAASRM010000001">
    <property type="protein sequence ID" value="NIK88753.1"/>
    <property type="molecule type" value="Genomic_DNA"/>
</dbReference>